<name>A0A7S1NMT1_9EUGL</name>
<gene>
    <name evidence="1" type="ORF">EGYM00392_LOCUS41009</name>
</gene>
<reference evidence="1" key="1">
    <citation type="submission" date="2021-01" db="EMBL/GenBank/DDBJ databases">
        <authorList>
            <person name="Corre E."/>
            <person name="Pelletier E."/>
            <person name="Niang G."/>
            <person name="Scheremetjew M."/>
            <person name="Finn R."/>
            <person name="Kale V."/>
            <person name="Holt S."/>
            <person name="Cochrane G."/>
            <person name="Meng A."/>
            <person name="Brown T."/>
            <person name="Cohen L."/>
        </authorList>
    </citation>
    <scope>NUCLEOTIDE SEQUENCE</scope>
    <source>
        <strain evidence="1">NIES-381</strain>
    </source>
</reference>
<dbReference type="EMBL" id="HBGA01110051">
    <property type="protein sequence ID" value="CAD9029872.1"/>
    <property type="molecule type" value="Transcribed_RNA"/>
</dbReference>
<protein>
    <submittedName>
        <fullName evidence="1">Uncharacterized protein</fullName>
    </submittedName>
</protein>
<accession>A0A7S1NMT1</accession>
<proteinExistence type="predicted"/>
<evidence type="ECO:0000313" key="1">
    <source>
        <dbReference type="EMBL" id="CAD9029872.1"/>
    </source>
</evidence>
<dbReference type="AlphaFoldDB" id="A0A7S1NMT1"/>
<sequence>MVEDAAWTGYIHVRNFGQGPQQVEPAPSGACVRLGLLWKEATAMFKGEAGGVPSFPSAIVDRREVIVTSAKLRLPKVIVRKCHGMQQRQGGGAKVCASETLPSLLSVGWGEGKF</sequence>
<organism evidence="1">
    <name type="scientific">Eutreptiella gymnastica</name>
    <dbReference type="NCBI Taxonomy" id="73025"/>
    <lineage>
        <taxon>Eukaryota</taxon>
        <taxon>Discoba</taxon>
        <taxon>Euglenozoa</taxon>
        <taxon>Euglenida</taxon>
        <taxon>Spirocuta</taxon>
        <taxon>Euglenophyceae</taxon>
        <taxon>Eutreptiales</taxon>
        <taxon>Eutreptiaceae</taxon>
        <taxon>Eutreptiella</taxon>
    </lineage>
</organism>